<dbReference type="InterPro" id="IPR013761">
    <property type="entry name" value="SAM/pointed_sf"/>
</dbReference>
<gene>
    <name evidence="2" type="ORF">SRO942_LOCUS47766</name>
</gene>
<dbReference type="EMBL" id="CAJOBC010120288">
    <property type="protein sequence ID" value="CAF4570964.1"/>
    <property type="molecule type" value="Genomic_DNA"/>
</dbReference>
<evidence type="ECO:0000313" key="2">
    <source>
        <dbReference type="EMBL" id="CAF4570964.1"/>
    </source>
</evidence>
<dbReference type="AlphaFoldDB" id="A0A8S2YQ75"/>
<reference evidence="2" key="1">
    <citation type="submission" date="2021-02" db="EMBL/GenBank/DDBJ databases">
        <authorList>
            <person name="Nowell W R."/>
        </authorList>
    </citation>
    <scope>NUCLEOTIDE SEQUENCE</scope>
</reference>
<dbReference type="SUPFAM" id="SSF47769">
    <property type="entry name" value="SAM/Pointed domain"/>
    <property type="match status" value="1"/>
</dbReference>
<protein>
    <recommendedName>
        <fullName evidence="1">SAM domain-containing protein</fullName>
    </recommendedName>
</protein>
<dbReference type="OrthoDB" id="6156898at2759"/>
<name>A0A8S2YQ75_9BILA</name>
<dbReference type="Gene3D" id="1.10.150.50">
    <property type="entry name" value="Transcription Factor, Ets-1"/>
    <property type="match status" value="1"/>
</dbReference>
<evidence type="ECO:0000313" key="3">
    <source>
        <dbReference type="Proteomes" id="UP000681722"/>
    </source>
</evidence>
<dbReference type="Pfam" id="PF00536">
    <property type="entry name" value="SAM_1"/>
    <property type="match status" value="1"/>
</dbReference>
<feature type="domain" description="SAM" evidence="1">
    <location>
        <begin position="1"/>
        <end position="25"/>
    </location>
</feature>
<proteinExistence type="predicted"/>
<comment type="caution">
    <text evidence="2">The sequence shown here is derived from an EMBL/GenBank/DDBJ whole genome shotgun (WGS) entry which is preliminary data.</text>
</comment>
<evidence type="ECO:0000259" key="1">
    <source>
        <dbReference type="Pfam" id="PF00536"/>
    </source>
</evidence>
<organism evidence="2 3">
    <name type="scientific">Didymodactylos carnosus</name>
    <dbReference type="NCBI Taxonomy" id="1234261"/>
    <lineage>
        <taxon>Eukaryota</taxon>
        <taxon>Metazoa</taxon>
        <taxon>Spiralia</taxon>
        <taxon>Gnathifera</taxon>
        <taxon>Rotifera</taxon>
        <taxon>Eurotatoria</taxon>
        <taxon>Bdelloidea</taxon>
        <taxon>Philodinida</taxon>
        <taxon>Philodinidae</taxon>
        <taxon>Didymodactylos</taxon>
    </lineage>
</organism>
<dbReference type="Proteomes" id="UP000681722">
    <property type="component" value="Unassembled WGS sequence"/>
</dbReference>
<accession>A0A8S2YQ75</accession>
<dbReference type="InterPro" id="IPR001660">
    <property type="entry name" value="SAM"/>
</dbReference>
<sequence>MTPEDLTAIGITHPSHRRKIKLKLENYVLGIDLRTKFRINATIFADLWRTSLYAKLSQTCLDLKKK</sequence>